<evidence type="ECO:0000313" key="11">
    <source>
        <dbReference type="EMBL" id="CAG5129798.1"/>
    </source>
</evidence>
<dbReference type="InterPro" id="IPR003439">
    <property type="entry name" value="ABC_transporter-like_ATP-bd"/>
</dbReference>
<feature type="transmembrane region" description="Helical" evidence="9">
    <location>
        <begin position="263"/>
        <end position="284"/>
    </location>
</feature>
<dbReference type="SMART" id="SM00382">
    <property type="entry name" value="AAA"/>
    <property type="match status" value="2"/>
</dbReference>
<dbReference type="GO" id="GO:0140359">
    <property type="term" value="F:ABC-type transporter activity"/>
    <property type="evidence" value="ECO:0007669"/>
    <property type="project" value="InterPro"/>
</dbReference>
<feature type="transmembrane region" description="Helical" evidence="9">
    <location>
        <begin position="1287"/>
        <end position="1306"/>
    </location>
</feature>
<evidence type="ECO:0000256" key="5">
    <source>
        <dbReference type="ARBA" id="ARBA00022741"/>
    </source>
</evidence>
<dbReference type="CDD" id="cd03263">
    <property type="entry name" value="ABC_subfamily_A"/>
    <property type="match status" value="2"/>
</dbReference>
<gene>
    <name evidence="11" type="ORF">CUNI_LOCUS15356</name>
</gene>
<dbReference type="FunFam" id="3.40.50.300:FF:000327">
    <property type="entry name" value="ATP-binding cassette sub-family A member 3"/>
    <property type="match status" value="1"/>
</dbReference>
<evidence type="ECO:0000313" key="12">
    <source>
        <dbReference type="Proteomes" id="UP000678393"/>
    </source>
</evidence>
<reference evidence="11" key="1">
    <citation type="submission" date="2021-04" db="EMBL/GenBank/DDBJ databases">
        <authorList>
            <consortium name="Molecular Ecology Group"/>
        </authorList>
    </citation>
    <scope>NUCLEOTIDE SEQUENCE</scope>
</reference>
<feature type="domain" description="ABC transporter" evidence="10">
    <location>
        <begin position="1447"/>
        <end position="1677"/>
    </location>
</feature>
<dbReference type="PANTHER" id="PTHR19229">
    <property type="entry name" value="ATP-BINDING CASSETTE TRANSPORTER SUBFAMILY A ABCA"/>
    <property type="match status" value="1"/>
</dbReference>
<keyword evidence="3 9" id="KW-0812">Transmembrane</keyword>
<organism evidence="11 12">
    <name type="scientific">Candidula unifasciata</name>
    <dbReference type="NCBI Taxonomy" id="100452"/>
    <lineage>
        <taxon>Eukaryota</taxon>
        <taxon>Metazoa</taxon>
        <taxon>Spiralia</taxon>
        <taxon>Lophotrochozoa</taxon>
        <taxon>Mollusca</taxon>
        <taxon>Gastropoda</taxon>
        <taxon>Heterobranchia</taxon>
        <taxon>Euthyneura</taxon>
        <taxon>Panpulmonata</taxon>
        <taxon>Eupulmonata</taxon>
        <taxon>Stylommatophora</taxon>
        <taxon>Helicina</taxon>
        <taxon>Helicoidea</taxon>
        <taxon>Geomitridae</taxon>
        <taxon>Candidula</taxon>
    </lineage>
</organism>
<dbReference type="InterPro" id="IPR013525">
    <property type="entry name" value="ABC2_TM"/>
</dbReference>
<comment type="subcellular location">
    <subcellularLocation>
        <location evidence="1">Membrane</location>
        <topology evidence="1">Multi-pass membrane protein</topology>
    </subcellularLocation>
</comment>
<dbReference type="PROSITE" id="PS00211">
    <property type="entry name" value="ABC_TRANSPORTER_1"/>
    <property type="match status" value="1"/>
</dbReference>
<feature type="domain" description="ABC transporter" evidence="10">
    <location>
        <begin position="530"/>
        <end position="763"/>
    </location>
</feature>
<comment type="caution">
    <text evidence="11">The sequence shown here is derived from an EMBL/GenBank/DDBJ whole genome shotgun (WGS) entry which is preliminary data.</text>
</comment>
<feature type="transmembrane region" description="Helical" evidence="9">
    <location>
        <begin position="1138"/>
        <end position="1163"/>
    </location>
</feature>
<accession>A0A8S3ZPQ4</accession>
<dbReference type="Proteomes" id="UP000678393">
    <property type="component" value="Unassembled WGS sequence"/>
</dbReference>
<feature type="transmembrane region" description="Helical" evidence="9">
    <location>
        <begin position="1193"/>
        <end position="1212"/>
    </location>
</feature>
<evidence type="ECO:0000256" key="7">
    <source>
        <dbReference type="ARBA" id="ARBA00022989"/>
    </source>
</evidence>
<name>A0A8S3ZPQ4_9EUPU</name>
<dbReference type="Pfam" id="PF23321">
    <property type="entry name" value="R1_ABCA1"/>
    <property type="match status" value="1"/>
</dbReference>
<dbReference type="GO" id="GO:0016020">
    <property type="term" value="C:membrane"/>
    <property type="evidence" value="ECO:0007669"/>
    <property type="project" value="UniProtKB-SubCell"/>
</dbReference>
<evidence type="ECO:0000256" key="6">
    <source>
        <dbReference type="ARBA" id="ARBA00022840"/>
    </source>
</evidence>
<evidence type="ECO:0000256" key="2">
    <source>
        <dbReference type="ARBA" id="ARBA00022448"/>
    </source>
</evidence>
<dbReference type="InterPro" id="IPR056264">
    <property type="entry name" value="R2_ABCA1-4-like"/>
</dbReference>
<dbReference type="Pfam" id="PF12698">
    <property type="entry name" value="ABC2_membrane_3"/>
    <property type="match status" value="2"/>
</dbReference>
<feature type="transmembrane region" description="Helical" evidence="9">
    <location>
        <begin position="1224"/>
        <end position="1246"/>
    </location>
</feature>
<dbReference type="SUPFAM" id="SSF52540">
    <property type="entry name" value="P-loop containing nucleoside triphosphate hydrolases"/>
    <property type="match status" value="2"/>
</dbReference>
<feature type="transmembrane region" description="Helical" evidence="9">
    <location>
        <begin position="956"/>
        <end position="976"/>
    </location>
</feature>
<sequence length="1808" mass="202361">MSFLKFRLLLWKNFLIQKRKPIATFFEIGLPTLFSFILMILRLRVVSTPHPDVTHFSPCDYTKLRPQLRVPFILAYSPKYNLTDRIMERVQTTLNMSKEGFPDEETMVNYITLVNNSDGQNINNSKVYLGGVVFDQALNTDNGTAQLKNKAAFKIRLSYAPRITSDNIGKISFSSDTSWSTDLMFPPYQVVGPRDGESPCGNNPGYEREGFLAIQQAVFNSLMYEYVKGEAQEKYNATGISLIRHPYPPYVEDNYVLVLQQQFPLVVMLSFVVLVLGIVRDIVLEKERRLKESMKMMGINNWLHWVAWFTKHFLFLLISVTIMTIFYTVKLDATKGSVVARTHPAIVFIYLICFSVATITFCFAVSVFFAKANTAAAVGGILFFCLYIPYFFLQRRYSSLTWMSKVVACLDFQVAMSFGGTLLGMFEGVGEGIHFDNLSKGVSVDDGFSMLTVLIMLLVDSLIHCFIAWYVEAVFPGEYGVPQPFYFLFLPSYWGCCRKQPDKRILDETSSVGQNPAMFEKEPTGVNVGIKIRNLCKVYGTGSKKKVAVAGMTLNMYEGQITALLGHNGAGKTTTMAMLTGFYPPTSGTALVNGYDIRHEISDVRNSLGLCPQHDILFDNLTVEEHMIFFGLLKGVPKADVIPQCTEMLTDMELFPKLKAKAKTLSGGMKRKLSVCIALIGNSKVVFLDEPTSGLDPNARRNIWTVLQKNRAGRTMVLSTHYMDEADLLGDRIAIMAEGIVKCCGSSLFLKKKYGAGYHMVVVKDGNCDVKQIIQLVKSHIGQAELESNVGAELSFILPQSCVSSFEALFSELEQRQKELGISSFGASVTTMEEVFLKVGESVDVLTDNSHKAINGSAGNAHSSSDSDSTPLLSAAHKAYGSNKHRTDNLDSSGENHYGRPASCALDLSDCSDMSSVVGMYYLTKRFSKNYGMYLYIQQFIAMFLKRVLHTLRNKLVTITQLVIPLFFTVMGIVVLKTLPSVKDSPPLLLTVDDFGGNYIPFAASPLEPSKMAEQYAHQFQHVSAAHVVNVNHEPGFENDTDPARYLATKGMESIGVYNLKYMVAAGFNSSAQEHSPKATAYYNNQAYHSIAISLGALFNGLLQYFSNSSEYSFETINHPLPRLTANKIQDERDGKDFTGFTLGFNITFGMAFLASSFVLFLVKERSVKAKHIQFVSGVHPVNFWVSTLCWDLINFLVPCLCLIATFFIFSITNFTTGSHSLQVLLLFLMYGWAMLPYMYFLSFAFTVPSTAYVWITMFNILTGVATLLVVVILTIPQIGLQDVSNILEWVFLAVFPNYCLSQGVFDFYQNYQYLNICKLAYEYSGFCPIMKLTNQTNPCCPDFCGDFCLYYNQNYLGWEQGGIGRMLVFLTLQGIVMWVFIFSYEYGLLQKFVYKLSPAKQVIPSAAMYTSQLSHNLQVHEDEDVAQERYRIEHSDRLELLRSNKLILDGLTKYYGNIRAVDHLSIGIPAGECFGLLGINGAGKSTTFMMLTGDTPISSGEAYIDSCSVKTHKQMARRKLGYCPQFDALIDQLTGREILTLFARLRGIVESEIPEAVSDMMDALTLMPHADKQCRTYSGGNKRKLSTGIALIGDPDVIFLDEPTTGMDPVARRMLWKVLAAVRDSGRTLILTSHSMEECEALCTRLAIMVNGQFKCLGSIQHLKNKFGEGYTFTAKVAYPPDGTEPDLIPLQNFINATFPKNKLTDVHENMVNYHITDTTLTWAQVFGELERAKEKLNIEDYLISQTSLEQVFIYFARMQDSSENLNQGSGSICRCCLAWVGKLCACGDAEQSRTHSNERVPSQIRI</sequence>
<feature type="transmembrane region" description="Helical" evidence="9">
    <location>
        <begin position="405"/>
        <end position="426"/>
    </location>
</feature>
<proteinExistence type="predicted"/>
<feature type="transmembrane region" description="Helical" evidence="9">
    <location>
        <begin position="21"/>
        <end position="41"/>
    </location>
</feature>
<evidence type="ECO:0000256" key="9">
    <source>
        <dbReference type="SAM" id="Phobius"/>
    </source>
</evidence>
<protein>
    <recommendedName>
        <fullName evidence="10">ABC transporter domain-containing protein</fullName>
    </recommendedName>
</protein>
<feature type="transmembrane region" description="Helical" evidence="9">
    <location>
        <begin position="376"/>
        <end position="393"/>
    </location>
</feature>
<dbReference type="EMBL" id="CAJHNH020003680">
    <property type="protein sequence ID" value="CAG5129798.1"/>
    <property type="molecule type" value="Genomic_DNA"/>
</dbReference>
<dbReference type="Pfam" id="PF00005">
    <property type="entry name" value="ABC_tran"/>
    <property type="match status" value="2"/>
</dbReference>
<feature type="transmembrane region" description="Helical" evidence="9">
    <location>
        <begin position="1364"/>
        <end position="1385"/>
    </location>
</feature>
<keyword evidence="8 9" id="KW-0472">Membrane</keyword>
<feature type="transmembrane region" description="Helical" evidence="9">
    <location>
        <begin position="347"/>
        <end position="369"/>
    </location>
</feature>
<evidence type="ECO:0000259" key="10">
    <source>
        <dbReference type="PROSITE" id="PS50893"/>
    </source>
</evidence>
<evidence type="ECO:0000256" key="1">
    <source>
        <dbReference type="ARBA" id="ARBA00004141"/>
    </source>
</evidence>
<dbReference type="OrthoDB" id="6512918at2759"/>
<dbReference type="GO" id="GO:0005524">
    <property type="term" value="F:ATP binding"/>
    <property type="evidence" value="ECO:0007669"/>
    <property type="project" value="UniProtKB-KW"/>
</dbReference>
<dbReference type="GO" id="GO:0005319">
    <property type="term" value="F:lipid transporter activity"/>
    <property type="evidence" value="ECO:0007669"/>
    <property type="project" value="TreeGrafter"/>
</dbReference>
<dbReference type="InterPro" id="IPR017871">
    <property type="entry name" value="ABC_transporter-like_CS"/>
</dbReference>
<feature type="transmembrane region" description="Helical" evidence="9">
    <location>
        <begin position="1087"/>
        <end position="1106"/>
    </location>
</feature>
<feature type="transmembrane region" description="Helical" evidence="9">
    <location>
        <begin position="447"/>
        <end position="471"/>
    </location>
</feature>
<keyword evidence="5" id="KW-0547">Nucleotide-binding</keyword>
<feature type="transmembrane region" description="Helical" evidence="9">
    <location>
        <begin position="305"/>
        <end position="327"/>
    </location>
</feature>
<evidence type="ECO:0000256" key="8">
    <source>
        <dbReference type="ARBA" id="ARBA00023136"/>
    </source>
</evidence>
<dbReference type="Gene3D" id="3.40.50.300">
    <property type="entry name" value="P-loop containing nucleotide triphosphate hydrolases"/>
    <property type="match status" value="2"/>
</dbReference>
<dbReference type="PROSITE" id="PS50893">
    <property type="entry name" value="ABC_TRANSPORTER_2"/>
    <property type="match status" value="2"/>
</dbReference>
<keyword evidence="7 9" id="KW-1133">Transmembrane helix</keyword>
<dbReference type="PANTHER" id="PTHR19229:SF250">
    <property type="entry name" value="ABC TRANSPORTER DOMAIN-CONTAINING PROTEIN-RELATED"/>
    <property type="match status" value="1"/>
</dbReference>
<dbReference type="InterPro" id="IPR027417">
    <property type="entry name" value="P-loop_NTPase"/>
</dbReference>
<keyword evidence="2" id="KW-0813">Transport</keyword>
<dbReference type="FunFam" id="3.40.50.300:FF:000298">
    <property type="entry name" value="ATP-binding cassette sub-family A member 12"/>
    <property type="match status" value="1"/>
</dbReference>
<dbReference type="InterPro" id="IPR003593">
    <property type="entry name" value="AAA+_ATPase"/>
</dbReference>
<keyword evidence="6" id="KW-0067">ATP-binding</keyword>
<feature type="transmembrane region" description="Helical" evidence="9">
    <location>
        <begin position="1252"/>
        <end position="1275"/>
    </location>
</feature>
<evidence type="ECO:0000256" key="4">
    <source>
        <dbReference type="ARBA" id="ARBA00022737"/>
    </source>
</evidence>
<evidence type="ECO:0000256" key="3">
    <source>
        <dbReference type="ARBA" id="ARBA00022692"/>
    </source>
</evidence>
<dbReference type="GO" id="GO:0016887">
    <property type="term" value="F:ATP hydrolysis activity"/>
    <property type="evidence" value="ECO:0007669"/>
    <property type="project" value="InterPro"/>
</dbReference>
<keyword evidence="12" id="KW-1185">Reference proteome</keyword>
<keyword evidence="4" id="KW-0677">Repeat</keyword>
<dbReference type="InterPro" id="IPR026082">
    <property type="entry name" value="ABCA"/>
</dbReference>